<proteinExistence type="predicted"/>
<evidence type="ECO:0000313" key="1">
    <source>
        <dbReference type="EMBL" id="RFN58072.1"/>
    </source>
</evidence>
<comment type="caution">
    <text evidence="1">The sequence shown here is derived from an EMBL/GenBank/DDBJ whole genome shotgun (WGS) entry which is preliminary data.</text>
</comment>
<evidence type="ECO:0000313" key="2">
    <source>
        <dbReference type="Proteomes" id="UP000261082"/>
    </source>
</evidence>
<dbReference type="AlphaFoldDB" id="A0A3E1Q7H5"/>
<gene>
    <name evidence="1" type="ORF">DZ858_12600</name>
</gene>
<keyword evidence="2" id="KW-1185">Reference proteome</keyword>
<dbReference type="EMBL" id="QVID01000002">
    <property type="protein sequence ID" value="RFN58072.1"/>
    <property type="molecule type" value="Genomic_DNA"/>
</dbReference>
<dbReference type="Proteomes" id="UP000261082">
    <property type="component" value="Unassembled WGS sequence"/>
</dbReference>
<protein>
    <submittedName>
        <fullName evidence="1">Uncharacterized protein</fullName>
    </submittedName>
</protein>
<sequence>MFVKFILKDSEFQQFVFCVVTRSYRDHPTEGFRLNFIIPFILASSLKGVQNYCFSFDNQSVLKRKW</sequence>
<organism evidence="1 2">
    <name type="scientific">Marixanthomonas ophiurae</name>
    <dbReference type="NCBI Taxonomy" id="387659"/>
    <lineage>
        <taxon>Bacteria</taxon>
        <taxon>Pseudomonadati</taxon>
        <taxon>Bacteroidota</taxon>
        <taxon>Flavobacteriia</taxon>
        <taxon>Flavobacteriales</taxon>
        <taxon>Flavobacteriaceae</taxon>
        <taxon>Marixanthomonas</taxon>
    </lineage>
</organism>
<reference evidence="1 2" key="1">
    <citation type="journal article" date="2007" name="Int. J. Syst. Evol. Microbiol.">
        <title>Marixanthomonas ophiurae gen. nov., sp. nov., a marine bacterium of the family Flavobacteriaceae isolated from a deep-sea brittle star.</title>
        <authorList>
            <person name="Romanenko L.A."/>
            <person name="Uchino M."/>
            <person name="Frolova G.M."/>
            <person name="Mikhailov V.V."/>
        </authorList>
    </citation>
    <scope>NUCLEOTIDE SEQUENCE [LARGE SCALE GENOMIC DNA]</scope>
    <source>
        <strain evidence="1 2">KMM 3046</strain>
    </source>
</reference>
<name>A0A3E1Q7H5_9FLAO</name>
<accession>A0A3E1Q7H5</accession>